<dbReference type="Proteomes" id="UP000245535">
    <property type="component" value="Unassembled WGS sequence"/>
</dbReference>
<dbReference type="InterPro" id="IPR011990">
    <property type="entry name" value="TPR-like_helical_dom_sf"/>
</dbReference>
<keyword evidence="1" id="KW-0802">TPR repeat</keyword>
<dbReference type="PROSITE" id="PS50005">
    <property type="entry name" value="TPR"/>
    <property type="match status" value="1"/>
</dbReference>
<feature type="repeat" description="TPR" evidence="1">
    <location>
        <begin position="474"/>
        <end position="507"/>
    </location>
</feature>
<sequence>MNFRLFFLCILFSFGYGLKAQVLNTDVSHLSFYSENEKLAFTNYLKDSSQIVPLMGIIGNDGKYEPERYQKHIDEIIAKLQEQGVQSKKPKKQVKLIYNSVHDVFFTQYKDQITFSDIFVSGHYNCVSATAIYAIVLEKLGIPYSLKEEPNHVYLMAYPGKENIIMESTSPANGYQMIPLHTKQVMVQQLIEQKIITKNDVAQLGIEGAFHKYFYGNSTVSMSDLISMMYTNEAYFAIQMEEYKKGRIAMEKAYRLVNSKKIEQSLMASIFMELNALDDLSLDYAKTVVKLSKFMDRAGVNRSEIVGEFNRFLQYYLLNKNDKQKYDEIHQIFSKVEDEEALNEINFNFYYEQARMQFNRRRGDLALPLVEEALSYDSASVIGYELLSFCILQQASKPQLTTEGRLAYVNKYLGSYPKLEKEPKIESIILSCYIDFVSTNVHKRRISEAVKYLSLFEDKYDPATHYEIPVQNLVLMYDQLGMYYFKSRQTTKAKRVFQKGLEYVPSAYVLRQKLDILL</sequence>
<evidence type="ECO:0000256" key="1">
    <source>
        <dbReference type="PROSITE-ProRule" id="PRU00339"/>
    </source>
</evidence>
<proteinExistence type="predicted"/>
<dbReference type="InterPro" id="IPR019734">
    <property type="entry name" value="TPR_rpt"/>
</dbReference>
<name>A0A315ZWY4_SEDFL</name>
<dbReference type="OrthoDB" id="1418365at2"/>
<evidence type="ECO:0000313" key="3">
    <source>
        <dbReference type="Proteomes" id="UP000245535"/>
    </source>
</evidence>
<keyword evidence="3" id="KW-1185">Reference proteome</keyword>
<gene>
    <name evidence="2" type="ORF">BC781_10387</name>
</gene>
<dbReference type="EMBL" id="QGDO01000003">
    <property type="protein sequence ID" value="PWJ41837.1"/>
    <property type="molecule type" value="Genomic_DNA"/>
</dbReference>
<organism evidence="2 3">
    <name type="scientific">Sediminitomix flava</name>
    <dbReference type="NCBI Taxonomy" id="379075"/>
    <lineage>
        <taxon>Bacteria</taxon>
        <taxon>Pseudomonadati</taxon>
        <taxon>Bacteroidota</taxon>
        <taxon>Cytophagia</taxon>
        <taxon>Cytophagales</taxon>
        <taxon>Flammeovirgaceae</taxon>
        <taxon>Sediminitomix</taxon>
    </lineage>
</organism>
<protein>
    <submittedName>
        <fullName evidence="2">Uncharacterized protein</fullName>
    </submittedName>
</protein>
<dbReference type="RefSeq" id="WP_109618214.1">
    <property type="nucleotide sequence ID" value="NZ_QGDO01000003.1"/>
</dbReference>
<dbReference type="AlphaFoldDB" id="A0A315ZWY4"/>
<dbReference type="SUPFAM" id="SSF48452">
    <property type="entry name" value="TPR-like"/>
    <property type="match status" value="1"/>
</dbReference>
<evidence type="ECO:0000313" key="2">
    <source>
        <dbReference type="EMBL" id="PWJ41837.1"/>
    </source>
</evidence>
<accession>A0A315ZWY4</accession>
<reference evidence="2 3" key="1">
    <citation type="submission" date="2018-03" db="EMBL/GenBank/DDBJ databases">
        <title>Genomic Encyclopedia of Archaeal and Bacterial Type Strains, Phase II (KMG-II): from individual species to whole genera.</title>
        <authorList>
            <person name="Goeker M."/>
        </authorList>
    </citation>
    <scope>NUCLEOTIDE SEQUENCE [LARGE SCALE GENOMIC DNA]</scope>
    <source>
        <strain evidence="2 3">DSM 28229</strain>
    </source>
</reference>
<comment type="caution">
    <text evidence="2">The sequence shown here is derived from an EMBL/GenBank/DDBJ whole genome shotgun (WGS) entry which is preliminary data.</text>
</comment>